<dbReference type="KEGG" id="cdrk:B9W14_08630"/>
<dbReference type="SUPFAM" id="SSF158499">
    <property type="entry name" value="DnaD domain-like"/>
    <property type="match status" value="1"/>
</dbReference>
<dbReference type="EMBL" id="CP020953">
    <property type="protein sequence ID" value="AWI04555.1"/>
    <property type="molecule type" value="Genomic_DNA"/>
</dbReference>
<evidence type="ECO:0000259" key="2">
    <source>
        <dbReference type="Pfam" id="PF07261"/>
    </source>
</evidence>
<dbReference type="AlphaFoldDB" id="A0A2U8DQ48"/>
<dbReference type="RefSeq" id="WP_032078025.1">
    <property type="nucleotide sequence ID" value="NZ_CP020953.1"/>
</dbReference>
<name>A0A2U8DQ48_9CLOT</name>
<proteinExistence type="inferred from homology"/>
<feature type="domain" description="DnaB/C C-terminal" evidence="2">
    <location>
        <begin position="222"/>
        <end position="290"/>
    </location>
</feature>
<dbReference type="InterPro" id="IPR034829">
    <property type="entry name" value="DnaD-like_sf"/>
</dbReference>
<gene>
    <name evidence="3" type="ORF">B9W14_08630</name>
</gene>
<keyword evidence="4" id="KW-1185">Reference proteome</keyword>
<evidence type="ECO:0000313" key="3">
    <source>
        <dbReference type="EMBL" id="AWI04555.1"/>
    </source>
</evidence>
<reference evidence="4" key="1">
    <citation type="submission" date="2017-04" db="EMBL/GenBank/DDBJ databases">
        <authorList>
            <person name="Song Y."/>
            <person name="Cho B.-K."/>
        </authorList>
    </citation>
    <scope>NUCLEOTIDE SEQUENCE [LARGE SCALE GENOMIC DNA]</scope>
    <source>
        <strain evidence="4">SL1</strain>
    </source>
</reference>
<sequence length="368" mass="43127">MNNKVLLENEITMVFQPKLAEIFGITESIILQQIHYWLLKSNHIINGTPWIYNSYEAWHNQISFLCKRTIIRAIKKLETSGVVLSSNFNKSKMDKTKWYTIDYKKLESLCDSFEDSTNSTINTEAKLDDNSSHISEDDKKLEAPNNLEANEISMDQNIYYNNDETYENLDDVNKSSNKYLSVYSIESKSQMDNAYFNKAIPEITTETYLKKEEKGFTDVVTFYSDNISCASPYEIDQLKNFMDDFNSKDLIILGMKQALKSNAKNLRYIEKVLYSWKNKGLKDENEVINYLNNYKKHKSYYGFHNFKTKSDFLDDYKKLQGGKSFGRTWGNYEKSWGYNSETQEKEFGKYEGKEAKTEWYQGDMEGLI</sequence>
<dbReference type="NCBIfam" id="TIGR01446">
    <property type="entry name" value="DnaD_dom"/>
    <property type="match status" value="1"/>
</dbReference>
<dbReference type="Gene3D" id="1.10.10.630">
    <property type="entry name" value="DnaD domain-like"/>
    <property type="match status" value="1"/>
</dbReference>
<protein>
    <submittedName>
        <fullName evidence="3">Primosomal replication protein N</fullName>
    </submittedName>
</protein>
<organism evidence="3 4">
    <name type="scientific">Clostridium drakei</name>
    <dbReference type="NCBI Taxonomy" id="332101"/>
    <lineage>
        <taxon>Bacteria</taxon>
        <taxon>Bacillati</taxon>
        <taxon>Bacillota</taxon>
        <taxon>Clostridia</taxon>
        <taxon>Eubacteriales</taxon>
        <taxon>Clostridiaceae</taxon>
        <taxon>Clostridium</taxon>
    </lineage>
</organism>
<dbReference type="Pfam" id="PF07261">
    <property type="entry name" value="DnaB_2"/>
    <property type="match status" value="1"/>
</dbReference>
<dbReference type="Proteomes" id="UP000244910">
    <property type="component" value="Chromosome"/>
</dbReference>
<evidence type="ECO:0000256" key="1">
    <source>
        <dbReference type="ARBA" id="ARBA00093462"/>
    </source>
</evidence>
<dbReference type="OrthoDB" id="9803733at2"/>
<comment type="similarity">
    <text evidence="1">Belongs to the DnaB/DnaD family.</text>
</comment>
<dbReference type="InterPro" id="IPR006343">
    <property type="entry name" value="DnaB/C_C"/>
</dbReference>
<evidence type="ECO:0000313" key="4">
    <source>
        <dbReference type="Proteomes" id="UP000244910"/>
    </source>
</evidence>
<accession>A0A2U8DQ48</accession>